<dbReference type="CDD" id="cd03137">
    <property type="entry name" value="GATase1_AraC_1"/>
    <property type="match status" value="1"/>
</dbReference>
<dbReference type="SMART" id="SM00342">
    <property type="entry name" value="HTH_ARAC"/>
    <property type="match status" value="1"/>
</dbReference>
<feature type="domain" description="HTH araC/xylS-type" evidence="4">
    <location>
        <begin position="211"/>
        <end position="309"/>
    </location>
</feature>
<dbReference type="GO" id="GO:0003700">
    <property type="term" value="F:DNA-binding transcription factor activity"/>
    <property type="evidence" value="ECO:0007669"/>
    <property type="project" value="InterPro"/>
</dbReference>
<dbReference type="Gene3D" id="3.40.50.880">
    <property type="match status" value="1"/>
</dbReference>
<protein>
    <submittedName>
        <fullName evidence="5">Transcriptional regulator, AraC family with amidase-like domain</fullName>
    </submittedName>
</protein>
<keyword evidence="2" id="KW-0238">DNA-binding</keyword>
<dbReference type="Pfam" id="PF01965">
    <property type="entry name" value="DJ-1_PfpI"/>
    <property type="match status" value="1"/>
</dbReference>
<dbReference type="InterPro" id="IPR052158">
    <property type="entry name" value="INH-QAR"/>
</dbReference>
<evidence type="ECO:0000256" key="3">
    <source>
        <dbReference type="ARBA" id="ARBA00023163"/>
    </source>
</evidence>
<dbReference type="PANTHER" id="PTHR43130:SF3">
    <property type="entry name" value="HTH-TYPE TRANSCRIPTIONAL REGULATOR RV1931C"/>
    <property type="match status" value="1"/>
</dbReference>
<dbReference type="PROSITE" id="PS01124">
    <property type="entry name" value="HTH_ARAC_FAMILY_2"/>
    <property type="match status" value="1"/>
</dbReference>
<dbReference type="PROSITE" id="PS00041">
    <property type="entry name" value="HTH_ARAC_FAMILY_1"/>
    <property type="match status" value="1"/>
</dbReference>
<keyword evidence="6" id="KW-1185">Reference proteome</keyword>
<evidence type="ECO:0000256" key="2">
    <source>
        <dbReference type="ARBA" id="ARBA00023125"/>
    </source>
</evidence>
<dbReference type="InterPro" id="IPR018060">
    <property type="entry name" value="HTH_AraC"/>
</dbReference>
<dbReference type="RefSeq" id="WP_091240672.1">
    <property type="nucleotide sequence ID" value="NZ_FMCU01000002.1"/>
</dbReference>
<dbReference type="EMBL" id="FMCU01000002">
    <property type="protein sequence ID" value="SCE87877.1"/>
    <property type="molecule type" value="Genomic_DNA"/>
</dbReference>
<evidence type="ECO:0000256" key="1">
    <source>
        <dbReference type="ARBA" id="ARBA00023015"/>
    </source>
</evidence>
<dbReference type="InterPro" id="IPR009057">
    <property type="entry name" value="Homeodomain-like_sf"/>
</dbReference>
<sequence>MHTVLVLALPGTIAFDLATPIEVLGRVRLPGGRAGYRVLVCGSEPVVDAGPLRLAVDRGLDALAHADTVIVPGRYDPAAPVPGGVRDALRAAAAAGTRIASICVGAFTLAAAGLLDGRRATTHWAAAERLQATFPAVRVDPEVLYVDTGQFVTSAGATAGVDMCLHLVRRDHGAAVAADASRQAVAPLHRDGGQAQFIVRPGADPAGVGLGPVLEWWESHADKRLTLADVAARAGLSVRTLNRRFHEETGRTPMQWVTAVRIRRAQELLERTDHGVDRIAHLVGFASPAHFRVQFKRLSGVSPQAYRRTFVAAPVPS</sequence>
<dbReference type="InterPro" id="IPR029062">
    <property type="entry name" value="Class_I_gatase-like"/>
</dbReference>
<dbReference type="Proteomes" id="UP000198797">
    <property type="component" value="Unassembled WGS sequence"/>
</dbReference>
<dbReference type="AlphaFoldDB" id="A0A1C4VV82"/>
<evidence type="ECO:0000313" key="6">
    <source>
        <dbReference type="Proteomes" id="UP000198797"/>
    </source>
</evidence>
<accession>A0A1C4VV82</accession>
<keyword evidence="1" id="KW-0805">Transcription regulation</keyword>
<dbReference type="InterPro" id="IPR018062">
    <property type="entry name" value="HTH_AraC-typ_CS"/>
</dbReference>
<keyword evidence="3" id="KW-0804">Transcription</keyword>
<dbReference type="OrthoDB" id="3660033at2"/>
<evidence type="ECO:0000313" key="5">
    <source>
        <dbReference type="EMBL" id="SCE87877.1"/>
    </source>
</evidence>
<dbReference type="Pfam" id="PF12833">
    <property type="entry name" value="HTH_18"/>
    <property type="match status" value="1"/>
</dbReference>
<name>A0A1C4VV82_9ACTN</name>
<evidence type="ECO:0000259" key="4">
    <source>
        <dbReference type="PROSITE" id="PS01124"/>
    </source>
</evidence>
<dbReference type="GO" id="GO:0043565">
    <property type="term" value="F:sequence-specific DNA binding"/>
    <property type="evidence" value="ECO:0007669"/>
    <property type="project" value="InterPro"/>
</dbReference>
<proteinExistence type="predicted"/>
<reference evidence="6" key="1">
    <citation type="submission" date="2016-06" db="EMBL/GenBank/DDBJ databases">
        <authorList>
            <person name="Varghese N."/>
            <person name="Submissions Spin"/>
        </authorList>
    </citation>
    <scope>NUCLEOTIDE SEQUENCE [LARGE SCALE GENOMIC DNA]</scope>
    <source>
        <strain evidence="6">DSM 44100</strain>
    </source>
</reference>
<dbReference type="STRING" id="121616.GA0070216_102639"/>
<organism evidence="5 6">
    <name type="scientific">Micromonospora matsumotoense</name>
    <dbReference type="NCBI Taxonomy" id="121616"/>
    <lineage>
        <taxon>Bacteria</taxon>
        <taxon>Bacillati</taxon>
        <taxon>Actinomycetota</taxon>
        <taxon>Actinomycetes</taxon>
        <taxon>Micromonosporales</taxon>
        <taxon>Micromonosporaceae</taxon>
        <taxon>Micromonospora</taxon>
    </lineage>
</organism>
<dbReference type="SUPFAM" id="SSF52317">
    <property type="entry name" value="Class I glutamine amidotransferase-like"/>
    <property type="match status" value="1"/>
</dbReference>
<dbReference type="InterPro" id="IPR002818">
    <property type="entry name" value="DJ-1/PfpI"/>
</dbReference>
<dbReference type="PANTHER" id="PTHR43130">
    <property type="entry name" value="ARAC-FAMILY TRANSCRIPTIONAL REGULATOR"/>
    <property type="match status" value="1"/>
</dbReference>
<dbReference type="Gene3D" id="1.10.10.60">
    <property type="entry name" value="Homeodomain-like"/>
    <property type="match status" value="1"/>
</dbReference>
<gene>
    <name evidence="5" type="ORF">GA0070216_102639</name>
</gene>
<dbReference type="SUPFAM" id="SSF46689">
    <property type="entry name" value="Homeodomain-like"/>
    <property type="match status" value="2"/>
</dbReference>